<dbReference type="AlphaFoldDB" id="Q0EYD1"/>
<name>Q0EYD1_9PROT</name>
<dbReference type="Proteomes" id="UP000005297">
    <property type="component" value="Unassembled WGS sequence"/>
</dbReference>
<comment type="caution">
    <text evidence="1">The sequence shown here is derived from an EMBL/GenBank/DDBJ whole genome shotgun (WGS) entry which is preliminary data.</text>
</comment>
<protein>
    <submittedName>
        <fullName evidence="1">Uncharacterized protein</fullName>
    </submittedName>
</protein>
<dbReference type="EMBL" id="AATS01000010">
    <property type="protein sequence ID" value="EAU54261.1"/>
    <property type="molecule type" value="Genomic_DNA"/>
</dbReference>
<evidence type="ECO:0000313" key="1">
    <source>
        <dbReference type="EMBL" id="EAU54261.1"/>
    </source>
</evidence>
<gene>
    <name evidence="1" type="ORF">SPV1_05854</name>
</gene>
<dbReference type="InParanoid" id="Q0EYD1"/>
<dbReference type="HOGENOM" id="CLU_2771012_0_0_0"/>
<accession>Q0EYD1</accession>
<keyword evidence="2" id="KW-1185">Reference proteome</keyword>
<sequence>MAAIIGFSYLLPIDLPLLKVILSACDHRFWLPLKQPVTHEQEAKNMTTVDRAFLSSLIPGQGGNSYTHA</sequence>
<evidence type="ECO:0000313" key="2">
    <source>
        <dbReference type="Proteomes" id="UP000005297"/>
    </source>
</evidence>
<organism evidence="1 2">
    <name type="scientific">Mariprofundus ferrooxydans PV-1</name>
    <dbReference type="NCBI Taxonomy" id="314345"/>
    <lineage>
        <taxon>Bacteria</taxon>
        <taxon>Pseudomonadati</taxon>
        <taxon>Pseudomonadota</taxon>
        <taxon>Candidatius Mariprofundia</taxon>
        <taxon>Mariprofundales</taxon>
        <taxon>Mariprofundaceae</taxon>
        <taxon>Mariprofundus</taxon>
    </lineage>
</organism>
<proteinExistence type="predicted"/>
<reference evidence="1 2" key="1">
    <citation type="submission" date="2006-09" db="EMBL/GenBank/DDBJ databases">
        <authorList>
            <person name="Emerson D."/>
            <person name="Ferriera S."/>
            <person name="Johnson J."/>
            <person name="Kravitz S."/>
            <person name="Halpern A."/>
            <person name="Remington K."/>
            <person name="Beeson K."/>
            <person name="Tran B."/>
            <person name="Rogers Y.-H."/>
            <person name="Friedman R."/>
            <person name="Venter J.C."/>
        </authorList>
    </citation>
    <scope>NUCLEOTIDE SEQUENCE [LARGE SCALE GENOMIC DNA]</scope>
    <source>
        <strain evidence="1 2">PV-1</strain>
    </source>
</reference>